<protein>
    <recommendedName>
        <fullName evidence="7">(3S)-malyl-CoA thioesterase</fullName>
    </recommendedName>
</protein>
<dbReference type="RefSeq" id="WP_088916240.1">
    <property type="nucleotide sequence ID" value="NZ_CP018632.1"/>
</dbReference>
<dbReference type="PANTHER" id="PTHR32308:SF10">
    <property type="entry name" value="CITRATE LYASE SUBUNIT BETA"/>
    <property type="match status" value="1"/>
</dbReference>
<organism evidence="5 6">
    <name type="scientific">Granulosicoccus antarcticus IMCC3135</name>
    <dbReference type="NCBI Taxonomy" id="1192854"/>
    <lineage>
        <taxon>Bacteria</taxon>
        <taxon>Pseudomonadati</taxon>
        <taxon>Pseudomonadota</taxon>
        <taxon>Gammaproteobacteria</taxon>
        <taxon>Chromatiales</taxon>
        <taxon>Granulosicoccaceae</taxon>
        <taxon>Granulosicoccus</taxon>
    </lineage>
</organism>
<dbReference type="InterPro" id="IPR040442">
    <property type="entry name" value="Pyrv_kinase-like_dom_sf"/>
</dbReference>
<dbReference type="InterPro" id="IPR039480">
    <property type="entry name" value="C-C_Bond_Lyase-like"/>
</dbReference>
<comment type="cofactor">
    <cofactor evidence="1">
        <name>Mg(2+)</name>
        <dbReference type="ChEBI" id="CHEBI:18420"/>
    </cofactor>
</comment>
<keyword evidence="3 4" id="KW-0460">Magnesium</keyword>
<feature type="binding site" evidence="4">
    <location>
        <position position="161"/>
    </location>
    <ligand>
        <name>Mg(2+)</name>
        <dbReference type="ChEBI" id="CHEBI:18420"/>
    </ligand>
</feature>
<dbReference type="InterPro" id="IPR011206">
    <property type="entry name" value="Citrate_lyase_beta/mcl1/mcl2"/>
</dbReference>
<dbReference type="GO" id="GO:0003824">
    <property type="term" value="F:catalytic activity"/>
    <property type="evidence" value="ECO:0007669"/>
    <property type="project" value="InterPro"/>
</dbReference>
<dbReference type="InterPro" id="IPR015813">
    <property type="entry name" value="Pyrv/PenolPyrv_kinase-like_dom"/>
</dbReference>
<sequence length="305" mass="33418">MQFDFSSYALGATLYMPIVHHRVPAYLRGELEFPSTSVVLCLEDALAENDVARGIVTLKNLLRTCPINSKTRVFVRPRSLEMGLQLAEFSGIDKIEGFVAPKIVPETAAAWMDLAQSANLRIMPTVESSEFFDPGRITALREALDNYDKRLIAAIRLGGNDLLAAMALRRQSGITSWEGPLAWVLAMASSMLISAGYPVAAPVFDIIEDIETLKREVAQDVAAGFISKTAIHPAQIPHIHDAFRVSGKDIHQAQAILQEGAGAVFQIGGIMCEPSTHRAWAERVLARYEVFGMQEIAGRRLSLEG</sequence>
<dbReference type="SUPFAM" id="SSF51621">
    <property type="entry name" value="Phosphoenolpyruvate/pyruvate domain"/>
    <property type="match status" value="1"/>
</dbReference>
<dbReference type="GO" id="GO:0006107">
    <property type="term" value="P:oxaloacetate metabolic process"/>
    <property type="evidence" value="ECO:0007669"/>
    <property type="project" value="TreeGrafter"/>
</dbReference>
<dbReference type="AlphaFoldDB" id="A0A2Z2NJP8"/>
<keyword evidence="6" id="KW-1185">Reference proteome</keyword>
<dbReference type="Gene3D" id="3.20.20.60">
    <property type="entry name" value="Phosphoenolpyruvate-binding domains"/>
    <property type="match status" value="1"/>
</dbReference>
<evidence type="ECO:0008006" key="7">
    <source>
        <dbReference type="Google" id="ProtNLM"/>
    </source>
</evidence>
<evidence type="ECO:0000313" key="6">
    <source>
        <dbReference type="Proteomes" id="UP000250079"/>
    </source>
</evidence>
<dbReference type="GO" id="GO:0000287">
    <property type="term" value="F:magnesium ion binding"/>
    <property type="evidence" value="ECO:0007669"/>
    <property type="project" value="TreeGrafter"/>
</dbReference>
<evidence type="ECO:0000256" key="1">
    <source>
        <dbReference type="ARBA" id="ARBA00001946"/>
    </source>
</evidence>
<dbReference type="OrthoDB" id="348111at2"/>
<dbReference type="KEGG" id="gai:IMCC3135_03060"/>
<dbReference type="Pfam" id="PF15617">
    <property type="entry name" value="C-C_Bond_Lyase"/>
    <property type="match status" value="1"/>
</dbReference>
<evidence type="ECO:0000313" key="5">
    <source>
        <dbReference type="EMBL" id="ASJ70725.1"/>
    </source>
</evidence>
<gene>
    <name evidence="5" type="ORF">IMCC3135_03060</name>
</gene>
<dbReference type="EMBL" id="CP018632">
    <property type="protein sequence ID" value="ASJ70725.1"/>
    <property type="molecule type" value="Genomic_DNA"/>
</dbReference>
<proteinExistence type="predicted"/>
<dbReference type="PANTHER" id="PTHR32308">
    <property type="entry name" value="LYASE BETA SUBUNIT, PUTATIVE (AFU_ORTHOLOGUE AFUA_4G13030)-RELATED"/>
    <property type="match status" value="1"/>
</dbReference>
<evidence type="ECO:0000256" key="4">
    <source>
        <dbReference type="PIRSR" id="PIRSR015582-2"/>
    </source>
</evidence>
<evidence type="ECO:0000256" key="3">
    <source>
        <dbReference type="ARBA" id="ARBA00022842"/>
    </source>
</evidence>
<dbReference type="PIRSF" id="PIRSF015582">
    <property type="entry name" value="Cit_lyase_B"/>
    <property type="match status" value="1"/>
</dbReference>
<dbReference type="Proteomes" id="UP000250079">
    <property type="component" value="Chromosome"/>
</dbReference>
<accession>A0A2Z2NJP8</accession>
<keyword evidence="2 4" id="KW-0479">Metal-binding</keyword>
<reference evidence="5 6" key="1">
    <citation type="submission" date="2016-12" db="EMBL/GenBank/DDBJ databases">
        <authorList>
            <person name="Song W.-J."/>
            <person name="Kurnit D.M."/>
        </authorList>
    </citation>
    <scope>NUCLEOTIDE SEQUENCE [LARGE SCALE GENOMIC DNA]</scope>
    <source>
        <strain evidence="5 6">IMCC3135</strain>
    </source>
</reference>
<evidence type="ECO:0000256" key="2">
    <source>
        <dbReference type="ARBA" id="ARBA00022723"/>
    </source>
</evidence>
<name>A0A2Z2NJP8_9GAMM</name>